<protein>
    <submittedName>
        <fullName evidence="2">Uncharacterized protein</fullName>
    </submittedName>
</protein>
<dbReference type="EMBL" id="JACXVP010000012">
    <property type="protein sequence ID" value="KAG5571797.1"/>
    <property type="molecule type" value="Genomic_DNA"/>
</dbReference>
<dbReference type="Proteomes" id="UP000824120">
    <property type="component" value="Chromosome 12"/>
</dbReference>
<evidence type="ECO:0000256" key="1">
    <source>
        <dbReference type="SAM" id="MobiDB-lite"/>
    </source>
</evidence>
<reference evidence="2 3" key="1">
    <citation type="submission" date="2020-09" db="EMBL/GenBank/DDBJ databases">
        <title>De no assembly of potato wild relative species, Solanum commersonii.</title>
        <authorList>
            <person name="Cho K."/>
        </authorList>
    </citation>
    <scope>NUCLEOTIDE SEQUENCE [LARGE SCALE GENOMIC DNA]</scope>
    <source>
        <strain evidence="2">LZ3.2</strain>
        <tissue evidence="2">Leaf</tissue>
    </source>
</reference>
<dbReference type="OrthoDB" id="1832791at2759"/>
<evidence type="ECO:0000313" key="3">
    <source>
        <dbReference type="Proteomes" id="UP000824120"/>
    </source>
</evidence>
<dbReference type="AlphaFoldDB" id="A0A9J5W869"/>
<gene>
    <name evidence="2" type="ORF">H5410_061563</name>
</gene>
<evidence type="ECO:0000313" key="2">
    <source>
        <dbReference type="EMBL" id="KAG5571797.1"/>
    </source>
</evidence>
<comment type="caution">
    <text evidence="2">The sequence shown here is derived from an EMBL/GenBank/DDBJ whole genome shotgun (WGS) entry which is preliminary data.</text>
</comment>
<sequence>MQQGSNTKQRDQVTAIWDRVILTTEYGSPMESTNSKKSWADEVEDEANALGKKKSIWDDFDIAKLANAGHKLEYVTPTKKGEIVEIEMEDIRSEITYWGNVMVLQNKSGMEGNKANVGGQTIKKSGNDDYT</sequence>
<keyword evidence="3" id="KW-1185">Reference proteome</keyword>
<proteinExistence type="predicted"/>
<organism evidence="2 3">
    <name type="scientific">Solanum commersonii</name>
    <name type="common">Commerson's wild potato</name>
    <name type="synonym">Commerson's nightshade</name>
    <dbReference type="NCBI Taxonomy" id="4109"/>
    <lineage>
        <taxon>Eukaryota</taxon>
        <taxon>Viridiplantae</taxon>
        <taxon>Streptophyta</taxon>
        <taxon>Embryophyta</taxon>
        <taxon>Tracheophyta</taxon>
        <taxon>Spermatophyta</taxon>
        <taxon>Magnoliopsida</taxon>
        <taxon>eudicotyledons</taxon>
        <taxon>Gunneridae</taxon>
        <taxon>Pentapetalae</taxon>
        <taxon>asterids</taxon>
        <taxon>lamiids</taxon>
        <taxon>Solanales</taxon>
        <taxon>Solanaceae</taxon>
        <taxon>Solanoideae</taxon>
        <taxon>Solaneae</taxon>
        <taxon>Solanum</taxon>
    </lineage>
</organism>
<name>A0A9J5W869_SOLCO</name>
<feature type="region of interest" description="Disordered" evidence="1">
    <location>
        <begin position="110"/>
        <end position="131"/>
    </location>
</feature>
<accession>A0A9J5W869</accession>